<dbReference type="InterPro" id="IPR008183">
    <property type="entry name" value="Aldose_1/G6P_1-epimerase"/>
</dbReference>
<feature type="active site" evidence="5">
    <location>
        <position position="157"/>
    </location>
</feature>
<dbReference type="InterPro" id="IPR025532">
    <property type="entry name" value="G6P_1-epimerase"/>
</dbReference>
<dbReference type="PANTHER" id="PTHR11122:SF13">
    <property type="entry name" value="GLUCOSE-6-PHOSPHATE 1-EPIMERASE"/>
    <property type="match status" value="1"/>
</dbReference>
<dbReference type="EC" id="5.1.3.15" evidence="4"/>
<evidence type="ECO:0000256" key="4">
    <source>
        <dbReference type="PIRNR" id="PIRNR016020"/>
    </source>
</evidence>
<dbReference type="KEGG" id="otr:OTERR_27890"/>
<sequence length="285" mass="31223">MTPLPSVTPCDFHGTPALRLTTGDGASAVVSLLGGQLLSWVPPGEKEQLFVSERAVFDGSKPIRGGVPVCFPQFADLGGLPKHGLLRTRRWEVSDQSQHNGCTLVSLVCGDDAASRTLWPHAFRAELTVAIEGERLDLELSLTNPGEAPFAFTGALHTYLKVAEVEEVSLEGLYGLDYLDKLKDAAPTRETAPSLVVEREVDRIYYDCARPLLLRDEQHTLGINTEGFSDVVVWNPWEGAEARFPDLAAKDFRRFLCVEAAVARQPVTVAPGEEWWGRQTVVVLS</sequence>
<evidence type="ECO:0000256" key="1">
    <source>
        <dbReference type="ARBA" id="ARBA00001096"/>
    </source>
</evidence>
<dbReference type="GO" id="GO:0005737">
    <property type="term" value="C:cytoplasm"/>
    <property type="evidence" value="ECO:0007669"/>
    <property type="project" value="TreeGrafter"/>
</dbReference>
<dbReference type="AlphaFoldDB" id="A0A5C1EC85"/>
<gene>
    <name evidence="6" type="ORF">OTERR_27890</name>
</gene>
<dbReference type="Proteomes" id="UP000323671">
    <property type="component" value="Chromosome"/>
</dbReference>
<accession>A0A5C1EC85</accession>
<comment type="catalytic activity">
    <reaction evidence="1">
        <text>alpha-D-glucose 6-phosphate = beta-D-glucose 6-phosphate</text>
        <dbReference type="Rhea" id="RHEA:16249"/>
        <dbReference type="ChEBI" id="CHEBI:58225"/>
        <dbReference type="ChEBI" id="CHEBI:58247"/>
        <dbReference type="EC" id="5.1.3.15"/>
    </reaction>
</comment>
<dbReference type="InterPro" id="IPR014718">
    <property type="entry name" value="GH-type_carb-bd"/>
</dbReference>
<evidence type="ECO:0000256" key="5">
    <source>
        <dbReference type="PIRSR" id="PIRSR016020-1"/>
    </source>
</evidence>
<reference evidence="6 7" key="1">
    <citation type="submission" date="2017-07" db="EMBL/GenBank/DDBJ databases">
        <title>Complete genome sequence of Oryzomicrobium terrae TPP412.</title>
        <authorList>
            <person name="Chiu L.-W."/>
            <person name="Lo K.-J."/>
            <person name="Tsai Y.-M."/>
            <person name="Lin S.-S."/>
            <person name="Kuo C.-H."/>
            <person name="Liu C.-T."/>
        </authorList>
    </citation>
    <scope>NUCLEOTIDE SEQUENCE [LARGE SCALE GENOMIC DNA]</scope>
    <source>
        <strain evidence="6 7">TPP412</strain>
    </source>
</reference>
<dbReference type="PANTHER" id="PTHR11122">
    <property type="entry name" value="APOSPORY-ASSOCIATED PROTEIN C-RELATED"/>
    <property type="match status" value="1"/>
</dbReference>
<dbReference type="PIRSF" id="PIRSF016020">
    <property type="entry name" value="PHexose_mutarotase"/>
    <property type="match status" value="1"/>
</dbReference>
<evidence type="ECO:0000313" key="7">
    <source>
        <dbReference type="Proteomes" id="UP000323671"/>
    </source>
</evidence>
<evidence type="ECO:0000256" key="3">
    <source>
        <dbReference type="ARBA" id="ARBA00023235"/>
    </source>
</evidence>
<dbReference type="InterPro" id="IPR011013">
    <property type="entry name" value="Gal_mutarotase_sf_dom"/>
</dbReference>
<protein>
    <recommendedName>
        <fullName evidence="4">Putative glucose-6-phosphate 1-epimerase</fullName>
        <ecNumber evidence="4">5.1.3.15</ecNumber>
    </recommendedName>
</protein>
<dbReference type="RefSeq" id="WP_149426159.1">
    <property type="nucleotide sequence ID" value="NZ_CP022579.1"/>
</dbReference>
<dbReference type="CDD" id="cd09020">
    <property type="entry name" value="D-hex-6-P-epi_like"/>
    <property type="match status" value="1"/>
</dbReference>
<name>A0A5C1EC85_9RHOO</name>
<keyword evidence="3 4" id="KW-0413">Isomerase</keyword>
<dbReference type="SUPFAM" id="SSF74650">
    <property type="entry name" value="Galactose mutarotase-like"/>
    <property type="match status" value="1"/>
</dbReference>
<evidence type="ECO:0000313" key="6">
    <source>
        <dbReference type="EMBL" id="QEL66265.1"/>
    </source>
</evidence>
<feature type="active site" evidence="5">
    <location>
        <position position="259"/>
    </location>
</feature>
<dbReference type="GO" id="GO:0005975">
    <property type="term" value="P:carbohydrate metabolic process"/>
    <property type="evidence" value="ECO:0007669"/>
    <property type="project" value="InterPro"/>
</dbReference>
<dbReference type="GO" id="GO:0030246">
    <property type="term" value="F:carbohydrate binding"/>
    <property type="evidence" value="ECO:0007669"/>
    <property type="project" value="UniProtKB-UniRule"/>
</dbReference>
<dbReference type="Pfam" id="PF01263">
    <property type="entry name" value="Aldose_epim"/>
    <property type="match status" value="1"/>
</dbReference>
<proteinExistence type="inferred from homology"/>
<organism evidence="6 7">
    <name type="scientific">Oryzomicrobium terrae</name>
    <dbReference type="NCBI Taxonomy" id="1735038"/>
    <lineage>
        <taxon>Bacteria</taxon>
        <taxon>Pseudomonadati</taxon>
        <taxon>Pseudomonadota</taxon>
        <taxon>Betaproteobacteria</taxon>
        <taxon>Rhodocyclales</taxon>
        <taxon>Rhodocyclaceae</taxon>
        <taxon>Oryzomicrobium</taxon>
    </lineage>
</organism>
<dbReference type="GO" id="GO:0047938">
    <property type="term" value="F:glucose-6-phosphate 1-epimerase activity"/>
    <property type="evidence" value="ECO:0007669"/>
    <property type="project" value="UniProtKB-UniRule"/>
</dbReference>
<dbReference type="Gene3D" id="2.70.98.10">
    <property type="match status" value="1"/>
</dbReference>
<keyword evidence="7" id="KW-1185">Reference proteome</keyword>
<dbReference type="EMBL" id="CP022579">
    <property type="protein sequence ID" value="QEL66265.1"/>
    <property type="molecule type" value="Genomic_DNA"/>
</dbReference>
<evidence type="ECO:0000256" key="2">
    <source>
        <dbReference type="ARBA" id="ARBA00005866"/>
    </source>
</evidence>
<comment type="similarity">
    <text evidence="2 4">Belongs to the glucose-6-phosphate 1-epimerase family.</text>
</comment>